<dbReference type="InterPro" id="IPR011010">
    <property type="entry name" value="DNA_brk_join_enz"/>
</dbReference>
<dbReference type="PROSITE" id="PS51898">
    <property type="entry name" value="TYR_RECOMBINASE"/>
    <property type="match status" value="1"/>
</dbReference>
<dbReference type="PANTHER" id="PTHR30349">
    <property type="entry name" value="PHAGE INTEGRASE-RELATED"/>
    <property type="match status" value="1"/>
</dbReference>
<feature type="region of interest" description="Disordered" evidence="6">
    <location>
        <begin position="39"/>
        <end position="58"/>
    </location>
</feature>
<dbReference type="Pfam" id="PF14659">
    <property type="entry name" value="Phage_int_SAM_3"/>
    <property type="match status" value="1"/>
</dbReference>
<dbReference type="SUPFAM" id="SSF56349">
    <property type="entry name" value="DNA breaking-rejoining enzymes"/>
    <property type="match status" value="1"/>
</dbReference>
<dbReference type="Gene3D" id="1.10.150.130">
    <property type="match status" value="1"/>
</dbReference>
<dbReference type="GO" id="GO:0006310">
    <property type="term" value="P:DNA recombination"/>
    <property type="evidence" value="ECO:0007669"/>
    <property type="project" value="UniProtKB-KW"/>
</dbReference>
<gene>
    <name evidence="9" type="ORF">FHX72_001403</name>
</gene>
<evidence type="ECO:0000256" key="2">
    <source>
        <dbReference type="ARBA" id="ARBA00022908"/>
    </source>
</evidence>
<dbReference type="InterPro" id="IPR002104">
    <property type="entry name" value="Integrase_catalytic"/>
</dbReference>
<feature type="domain" description="Tyr recombinase" evidence="7">
    <location>
        <begin position="199"/>
        <end position="399"/>
    </location>
</feature>
<comment type="similarity">
    <text evidence="1">Belongs to the 'phage' integrase family.</text>
</comment>
<dbReference type="InterPro" id="IPR010998">
    <property type="entry name" value="Integrase_recombinase_N"/>
</dbReference>
<dbReference type="PANTHER" id="PTHR30349:SF41">
    <property type="entry name" value="INTEGRASE_RECOMBINASE PROTEIN MJ0367-RELATED"/>
    <property type="match status" value="1"/>
</dbReference>
<dbReference type="RefSeq" id="WP_183623861.1">
    <property type="nucleotide sequence ID" value="NZ_JACHWJ010000001.1"/>
</dbReference>
<feature type="region of interest" description="Disordered" evidence="6">
    <location>
        <begin position="1"/>
        <end position="27"/>
    </location>
</feature>
<dbReference type="InterPro" id="IPR004107">
    <property type="entry name" value="Integrase_SAM-like_N"/>
</dbReference>
<dbReference type="InterPro" id="IPR044068">
    <property type="entry name" value="CB"/>
</dbReference>
<dbReference type="EMBL" id="JACHWJ010000001">
    <property type="protein sequence ID" value="MBB2957291.1"/>
    <property type="molecule type" value="Genomic_DNA"/>
</dbReference>
<dbReference type="PROSITE" id="PS51900">
    <property type="entry name" value="CB"/>
    <property type="match status" value="1"/>
</dbReference>
<accession>A0A7W4UMN8</accession>
<evidence type="ECO:0000256" key="1">
    <source>
        <dbReference type="ARBA" id="ARBA00008857"/>
    </source>
</evidence>
<keyword evidence="2" id="KW-0229">DNA integration</keyword>
<sequence length="421" mass="46467">MSASSTKRRRGRSSGRGSVSSYQTKAGQKWRWQLWIKLDPSGDDSDERRVGGTGFDTKADAEDALDKKRSEIADQEVVVAGKAPLMSVYAQTWLDTLRVEDSTRAGYEGLVKRYVIPTLGSFRIDAIKPTKLAQVYLRLERDGGRGGAPLSANTVRKTHVVIGSILDAAVDDGYVRQNAARRTRVVKAPTAKQVKAEAPELEVWTAEQLTAFLKWDRHIYDDSDYTLWLVLAHTGMRRGEALGLRWKDFDVTNQRISVRRAANSIKHGETKGTKSGKPRVIDLDESVVEVLKAWKAVRGSLSLDLARADAVIFGDTAGNVINPNRVTGRWAARVAAARRAGVELPKLALHGLRHTHATNLLQAGVHPRIVQERLGHADISITMGLYSHVTESMQRDAVARYMAVMQAEHKTEHKGPDLGAV</sequence>
<evidence type="ECO:0000259" key="7">
    <source>
        <dbReference type="PROSITE" id="PS51898"/>
    </source>
</evidence>
<dbReference type="GO" id="GO:0015074">
    <property type="term" value="P:DNA integration"/>
    <property type="evidence" value="ECO:0007669"/>
    <property type="project" value="UniProtKB-KW"/>
</dbReference>
<organism evidence="9 10">
    <name type="scientific">Pseudoclavibacter helvolus</name>
    <dbReference type="NCBI Taxonomy" id="255205"/>
    <lineage>
        <taxon>Bacteria</taxon>
        <taxon>Bacillati</taxon>
        <taxon>Actinomycetota</taxon>
        <taxon>Actinomycetes</taxon>
        <taxon>Micrococcales</taxon>
        <taxon>Microbacteriaceae</taxon>
        <taxon>Pseudoclavibacter</taxon>
    </lineage>
</organism>
<proteinExistence type="inferred from homology"/>
<evidence type="ECO:0000256" key="4">
    <source>
        <dbReference type="ARBA" id="ARBA00023172"/>
    </source>
</evidence>
<dbReference type="InterPro" id="IPR050090">
    <property type="entry name" value="Tyrosine_recombinase_XerCD"/>
</dbReference>
<keyword evidence="3 5" id="KW-0238">DNA-binding</keyword>
<comment type="caution">
    <text evidence="9">The sequence shown here is derived from an EMBL/GenBank/DDBJ whole genome shotgun (WGS) entry which is preliminary data.</text>
</comment>
<reference evidence="9 10" key="1">
    <citation type="submission" date="2020-08" db="EMBL/GenBank/DDBJ databases">
        <title>Sequencing the genomes of 1000 actinobacteria strains.</title>
        <authorList>
            <person name="Klenk H.-P."/>
        </authorList>
    </citation>
    <scope>NUCLEOTIDE SEQUENCE [LARGE SCALE GENOMIC DNA]</scope>
    <source>
        <strain evidence="9 10">DSM 20419</strain>
    </source>
</reference>
<keyword evidence="10" id="KW-1185">Reference proteome</keyword>
<evidence type="ECO:0000256" key="3">
    <source>
        <dbReference type="ARBA" id="ARBA00023125"/>
    </source>
</evidence>
<dbReference type="Pfam" id="PF00589">
    <property type="entry name" value="Phage_integrase"/>
    <property type="match status" value="1"/>
</dbReference>
<evidence type="ECO:0000313" key="9">
    <source>
        <dbReference type="EMBL" id="MBB2957291.1"/>
    </source>
</evidence>
<evidence type="ECO:0000256" key="5">
    <source>
        <dbReference type="PROSITE-ProRule" id="PRU01248"/>
    </source>
</evidence>
<dbReference type="AlphaFoldDB" id="A0A7W4UMN8"/>
<dbReference type="InterPro" id="IPR013762">
    <property type="entry name" value="Integrase-like_cat_sf"/>
</dbReference>
<protein>
    <submittedName>
        <fullName evidence="9">Integrase</fullName>
    </submittedName>
</protein>
<dbReference type="GO" id="GO:0003677">
    <property type="term" value="F:DNA binding"/>
    <property type="evidence" value="ECO:0007669"/>
    <property type="project" value="UniProtKB-UniRule"/>
</dbReference>
<evidence type="ECO:0000259" key="8">
    <source>
        <dbReference type="PROSITE" id="PS51900"/>
    </source>
</evidence>
<dbReference type="Proteomes" id="UP000545286">
    <property type="component" value="Unassembled WGS sequence"/>
</dbReference>
<evidence type="ECO:0000313" key="10">
    <source>
        <dbReference type="Proteomes" id="UP000545286"/>
    </source>
</evidence>
<name>A0A7W4UMN8_9MICO</name>
<keyword evidence="4" id="KW-0233">DNA recombination</keyword>
<feature type="compositionally biased region" description="Basic residues" evidence="6">
    <location>
        <begin position="1"/>
        <end position="13"/>
    </location>
</feature>
<dbReference type="CDD" id="cd01189">
    <property type="entry name" value="INT_ICEBs1_C_like"/>
    <property type="match status" value="1"/>
</dbReference>
<dbReference type="Gene3D" id="1.10.443.10">
    <property type="entry name" value="Intergrase catalytic core"/>
    <property type="match status" value="1"/>
</dbReference>
<feature type="domain" description="Core-binding (CB)" evidence="8">
    <location>
        <begin position="84"/>
        <end position="170"/>
    </location>
</feature>
<evidence type="ECO:0000256" key="6">
    <source>
        <dbReference type="SAM" id="MobiDB-lite"/>
    </source>
</evidence>